<name>A0ABV1VG72_9ACTN</name>
<dbReference type="EMBL" id="JBEPCV010000012">
    <property type="protein sequence ID" value="MER6904985.1"/>
    <property type="molecule type" value="Genomic_DNA"/>
</dbReference>
<protein>
    <submittedName>
        <fullName evidence="2">Plasmid partitioning protein</fullName>
    </submittedName>
</protein>
<feature type="compositionally biased region" description="Basic and acidic residues" evidence="1">
    <location>
        <begin position="26"/>
        <end position="50"/>
    </location>
</feature>
<accession>A0ABV1VG72</accession>
<keyword evidence="3" id="KW-1185">Reference proteome</keyword>
<proteinExistence type="predicted"/>
<feature type="non-terminal residue" evidence="2">
    <location>
        <position position="1"/>
    </location>
</feature>
<evidence type="ECO:0000256" key="1">
    <source>
        <dbReference type="SAM" id="MobiDB-lite"/>
    </source>
</evidence>
<evidence type="ECO:0000313" key="3">
    <source>
        <dbReference type="Proteomes" id="UP001490330"/>
    </source>
</evidence>
<evidence type="ECO:0000313" key="2">
    <source>
        <dbReference type="EMBL" id="MER6904985.1"/>
    </source>
</evidence>
<sequence>RIGEEPIDLLRAVGNKPAAQQATALEELKTERARKDERARSERPARKAEPADASTSGSSSGQGGDYAVITSPAPADSSPGGTPAPGDVIPEPRADAASQGTPHEDTFDQHARKVPYDQPGALAMLLDHKVPSDDHFFDLLRLLSMKALERDAARLDTLARSLLELARSRGE</sequence>
<dbReference type="Proteomes" id="UP001490330">
    <property type="component" value="Unassembled WGS sequence"/>
</dbReference>
<gene>
    <name evidence="2" type="ORF">ABT322_14600</name>
</gene>
<comment type="caution">
    <text evidence="2">The sequence shown here is derived from an EMBL/GenBank/DDBJ whole genome shotgun (WGS) entry which is preliminary data.</text>
</comment>
<feature type="region of interest" description="Disordered" evidence="1">
    <location>
        <begin position="1"/>
        <end position="110"/>
    </location>
</feature>
<organism evidence="2 3">
    <name type="scientific">Streptomyces flaveolus</name>
    <dbReference type="NCBI Taxonomy" id="67297"/>
    <lineage>
        <taxon>Bacteria</taxon>
        <taxon>Bacillati</taxon>
        <taxon>Actinomycetota</taxon>
        <taxon>Actinomycetes</taxon>
        <taxon>Kitasatosporales</taxon>
        <taxon>Streptomycetaceae</taxon>
        <taxon>Streptomyces</taxon>
    </lineage>
</organism>
<reference evidence="2 3" key="1">
    <citation type="submission" date="2024-06" db="EMBL/GenBank/DDBJ databases">
        <title>The Natural Products Discovery Center: Release of the First 8490 Sequenced Strains for Exploring Actinobacteria Biosynthetic Diversity.</title>
        <authorList>
            <person name="Kalkreuter E."/>
            <person name="Kautsar S.A."/>
            <person name="Yang D."/>
            <person name="Bader C.D."/>
            <person name="Teijaro C.N."/>
            <person name="Fluegel L."/>
            <person name="Davis C.M."/>
            <person name="Simpson J.R."/>
            <person name="Lauterbach L."/>
            <person name="Steele A.D."/>
            <person name="Gui C."/>
            <person name="Meng S."/>
            <person name="Li G."/>
            <person name="Viehrig K."/>
            <person name="Ye F."/>
            <person name="Su P."/>
            <person name="Kiefer A.F."/>
            <person name="Nichols A."/>
            <person name="Cepeda A.J."/>
            <person name="Yan W."/>
            <person name="Fan B."/>
            <person name="Jiang Y."/>
            <person name="Adhikari A."/>
            <person name="Zheng C.-J."/>
            <person name="Schuster L."/>
            <person name="Cowan T.M."/>
            <person name="Smanski M.J."/>
            <person name="Chevrette M.G."/>
            <person name="De Carvalho L.P.S."/>
            <person name="Shen B."/>
        </authorList>
    </citation>
    <scope>NUCLEOTIDE SEQUENCE [LARGE SCALE GENOMIC DNA]</scope>
    <source>
        <strain evidence="2 3">NPDC000632</strain>
    </source>
</reference>